<dbReference type="InterPro" id="IPR029044">
    <property type="entry name" value="Nucleotide-diphossugar_trans"/>
</dbReference>
<organism evidence="2 3">
    <name type="scientific">Streptomyces aidingensis</name>
    <dbReference type="NCBI Taxonomy" id="910347"/>
    <lineage>
        <taxon>Bacteria</taxon>
        <taxon>Bacillati</taxon>
        <taxon>Actinomycetota</taxon>
        <taxon>Actinomycetes</taxon>
        <taxon>Kitasatosporales</taxon>
        <taxon>Streptomycetaceae</taxon>
        <taxon>Streptomyces</taxon>
    </lineage>
</organism>
<dbReference type="GO" id="GO:0000030">
    <property type="term" value="F:mannosyltransferase activity"/>
    <property type="evidence" value="ECO:0007669"/>
    <property type="project" value="TreeGrafter"/>
</dbReference>
<dbReference type="InterPro" id="IPR051706">
    <property type="entry name" value="Glycosyltransferase_domain"/>
</dbReference>
<sequence length="206" mass="23575">MPPEFEEYGRRWAELHPGWEIREWRSSAELPVLATQDLFDAAREVCPRDWKRFQADLLRLELLDQYGGVYVDTDVQPLRPLGPLLAQVGDQAFVPWSPNRGAGGRRLLTQCVLGAPPGHRWIRACIAGIPDAVSRYRGRPLAQMVGPHHVTRVWEQNPQGVTVLDEELFGPQSNRARDRGQAPDLSRSYAWHRWANTRDRRRGGVR</sequence>
<dbReference type="GO" id="GO:0051999">
    <property type="term" value="P:mannosyl-inositol phosphorylceramide biosynthetic process"/>
    <property type="evidence" value="ECO:0007669"/>
    <property type="project" value="TreeGrafter"/>
</dbReference>
<name>A0A1I1Q513_9ACTN</name>
<accession>A0A1I1Q513</accession>
<keyword evidence="1 2" id="KW-0808">Transferase</keyword>
<dbReference type="Proteomes" id="UP000199207">
    <property type="component" value="Unassembled WGS sequence"/>
</dbReference>
<dbReference type="GO" id="GO:0016020">
    <property type="term" value="C:membrane"/>
    <property type="evidence" value="ECO:0007669"/>
    <property type="project" value="GOC"/>
</dbReference>
<dbReference type="SUPFAM" id="SSF53448">
    <property type="entry name" value="Nucleotide-diphospho-sugar transferases"/>
    <property type="match status" value="1"/>
</dbReference>
<dbReference type="EMBL" id="FOLM01000010">
    <property type="protein sequence ID" value="SFD14313.1"/>
    <property type="molecule type" value="Genomic_DNA"/>
</dbReference>
<reference evidence="2 3" key="1">
    <citation type="submission" date="2016-10" db="EMBL/GenBank/DDBJ databases">
        <authorList>
            <person name="de Groot N.N."/>
        </authorList>
    </citation>
    <scope>NUCLEOTIDE SEQUENCE [LARGE SCALE GENOMIC DNA]</scope>
    <source>
        <strain evidence="2 3">CGMCC 4.5739</strain>
    </source>
</reference>
<protein>
    <submittedName>
        <fullName evidence="2">Glycosyltransferase sugar-binding region containing DXD motif-containing protein</fullName>
    </submittedName>
</protein>
<dbReference type="InterPro" id="IPR007577">
    <property type="entry name" value="GlycoTrfase_DXD_sugar-bd_CS"/>
</dbReference>
<dbReference type="AlphaFoldDB" id="A0A1I1Q513"/>
<keyword evidence="3" id="KW-1185">Reference proteome</keyword>
<dbReference type="PANTHER" id="PTHR32385:SF15">
    <property type="entry name" value="INOSITOL PHOSPHOCERAMIDE MANNOSYLTRANSFERASE 1"/>
    <property type="match status" value="1"/>
</dbReference>
<proteinExistence type="predicted"/>
<evidence type="ECO:0000313" key="2">
    <source>
        <dbReference type="EMBL" id="SFD14313.1"/>
    </source>
</evidence>
<dbReference type="Pfam" id="PF04488">
    <property type="entry name" value="Gly_transf_sug"/>
    <property type="match status" value="1"/>
</dbReference>
<dbReference type="Gene3D" id="3.90.550.20">
    <property type="match status" value="1"/>
</dbReference>
<dbReference type="PANTHER" id="PTHR32385">
    <property type="entry name" value="MANNOSYL PHOSPHORYLINOSITOL CERAMIDE SYNTHASE"/>
    <property type="match status" value="1"/>
</dbReference>
<gene>
    <name evidence="2" type="ORF">SAMN05421773_110108</name>
</gene>
<dbReference type="STRING" id="910347.SAMN05421773_110108"/>
<evidence type="ECO:0000256" key="1">
    <source>
        <dbReference type="ARBA" id="ARBA00022679"/>
    </source>
</evidence>
<evidence type="ECO:0000313" key="3">
    <source>
        <dbReference type="Proteomes" id="UP000199207"/>
    </source>
</evidence>